<dbReference type="EMBL" id="KN448029">
    <property type="protein sequence ID" value="KHG29118.1"/>
    <property type="molecule type" value="Genomic_DNA"/>
</dbReference>
<accession>A0A0B0PRM8</accession>
<keyword evidence="2" id="KW-1185">Reference proteome</keyword>
<sequence>MPKNPQNWPFLNWTQLGLSTRPCSITSGRVRACQIDTVVWFARVRRSSPC</sequence>
<reference evidence="2" key="1">
    <citation type="submission" date="2014-09" db="EMBL/GenBank/DDBJ databases">
        <authorList>
            <person name="Mudge J."/>
            <person name="Ramaraj T."/>
            <person name="Lindquist I.E."/>
            <person name="Bharti A.K."/>
            <person name="Sundararajan A."/>
            <person name="Cameron C.T."/>
            <person name="Woodward J.E."/>
            <person name="May G.D."/>
            <person name="Brubaker C."/>
            <person name="Broadhvest J."/>
            <person name="Wilkins T.A."/>
        </authorList>
    </citation>
    <scope>NUCLEOTIDE SEQUENCE</scope>
    <source>
        <strain evidence="2">cv. AKA8401</strain>
    </source>
</reference>
<evidence type="ECO:0000313" key="2">
    <source>
        <dbReference type="Proteomes" id="UP000032142"/>
    </source>
</evidence>
<proteinExistence type="predicted"/>
<gene>
    <name evidence="1" type="ORF">F383_12728</name>
</gene>
<protein>
    <submittedName>
        <fullName evidence="1">Uncharacterized protein</fullName>
    </submittedName>
</protein>
<dbReference type="AlphaFoldDB" id="A0A0B0PRM8"/>
<evidence type="ECO:0000313" key="1">
    <source>
        <dbReference type="EMBL" id="KHG29118.1"/>
    </source>
</evidence>
<organism evidence="1 2">
    <name type="scientific">Gossypium arboreum</name>
    <name type="common">Tree cotton</name>
    <name type="synonym">Gossypium nanking</name>
    <dbReference type="NCBI Taxonomy" id="29729"/>
    <lineage>
        <taxon>Eukaryota</taxon>
        <taxon>Viridiplantae</taxon>
        <taxon>Streptophyta</taxon>
        <taxon>Embryophyta</taxon>
        <taxon>Tracheophyta</taxon>
        <taxon>Spermatophyta</taxon>
        <taxon>Magnoliopsida</taxon>
        <taxon>eudicotyledons</taxon>
        <taxon>Gunneridae</taxon>
        <taxon>Pentapetalae</taxon>
        <taxon>rosids</taxon>
        <taxon>malvids</taxon>
        <taxon>Malvales</taxon>
        <taxon>Malvaceae</taxon>
        <taxon>Malvoideae</taxon>
        <taxon>Gossypium</taxon>
    </lineage>
</organism>
<name>A0A0B0PRM8_GOSAR</name>
<dbReference type="Proteomes" id="UP000032142">
    <property type="component" value="Unassembled WGS sequence"/>
</dbReference>